<feature type="transmembrane region" description="Helical" evidence="6">
    <location>
        <begin position="30"/>
        <end position="53"/>
    </location>
</feature>
<organism evidence="7 8">
    <name type="scientific">Ophiocordyceps sinensis</name>
    <dbReference type="NCBI Taxonomy" id="72228"/>
    <lineage>
        <taxon>Eukaryota</taxon>
        <taxon>Fungi</taxon>
        <taxon>Dikarya</taxon>
        <taxon>Ascomycota</taxon>
        <taxon>Pezizomycotina</taxon>
        <taxon>Sordariomycetes</taxon>
        <taxon>Hypocreomycetidae</taxon>
        <taxon>Hypocreales</taxon>
        <taxon>Ophiocordycipitaceae</taxon>
        <taxon>Ophiocordyceps</taxon>
    </lineage>
</organism>
<dbReference type="OrthoDB" id="440424at2759"/>
<feature type="transmembrane region" description="Helical" evidence="6">
    <location>
        <begin position="65"/>
        <end position="85"/>
    </location>
</feature>
<dbReference type="Proteomes" id="UP000557566">
    <property type="component" value="Unassembled WGS sequence"/>
</dbReference>
<evidence type="ECO:0000256" key="1">
    <source>
        <dbReference type="ARBA" id="ARBA00004141"/>
    </source>
</evidence>
<evidence type="ECO:0000256" key="4">
    <source>
        <dbReference type="ARBA" id="ARBA00022989"/>
    </source>
</evidence>
<feature type="transmembrane region" description="Helical" evidence="6">
    <location>
        <begin position="91"/>
        <end position="114"/>
    </location>
</feature>
<dbReference type="InterPro" id="IPR009311">
    <property type="entry name" value="IFI6/IFI27-like"/>
</dbReference>
<sequence length="136" mass="14018">MVGLVLGWLSKASSLVLDYISQLQVWKIILAWTVTFTAISTLIMCLGFGPIGIGIGTLAASFQSFMYGGFTPAGGIFATLTSMAMRGCLMPAVAILAALPATVVALIIWACGVVGNLGSTEALAGWEETGIATSQL</sequence>
<comment type="subcellular location">
    <subcellularLocation>
        <location evidence="1">Membrane</location>
        <topology evidence="1">Multi-pass membrane protein</topology>
    </subcellularLocation>
</comment>
<evidence type="ECO:0000256" key="2">
    <source>
        <dbReference type="ARBA" id="ARBA00007262"/>
    </source>
</evidence>
<dbReference type="Gene3D" id="6.10.110.10">
    <property type="match status" value="1"/>
</dbReference>
<keyword evidence="8" id="KW-1185">Reference proteome</keyword>
<keyword evidence="5 6" id="KW-0472">Membrane</keyword>
<dbReference type="AlphaFoldDB" id="A0A8H4LY77"/>
<reference evidence="7 8" key="1">
    <citation type="journal article" date="2020" name="Genome Biol. Evol.">
        <title>A new high-quality draft genome assembly of the Chinese cordyceps Ophiocordyceps sinensis.</title>
        <authorList>
            <person name="Shu R."/>
            <person name="Zhang J."/>
            <person name="Meng Q."/>
            <person name="Zhang H."/>
            <person name="Zhou G."/>
            <person name="Li M."/>
            <person name="Wu P."/>
            <person name="Zhao Y."/>
            <person name="Chen C."/>
            <person name="Qin Q."/>
        </authorList>
    </citation>
    <scope>NUCLEOTIDE SEQUENCE [LARGE SCALE GENOMIC DNA]</scope>
    <source>
        <strain evidence="7 8">IOZ07</strain>
    </source>
</reference>
<evidence type="ECO:0000256" key="3">
    <source>
        <dbReference type="ARBA" id="ARBA00022692"/>
    </source>
</evidence>
<dbReference type="Pfam" id="PF06140">
    <property type="entry name" value="Ifi-6-16"/>
    <property type="match status" value="1"/>
</dbReference>
<name>A0A8H4LY77_9HYPO</name>
<evidence type="ECO:0000256" key="6">
    <source>
        <dbReference type="SAM" id="Phobius"/>
    </source>
</evidence>
<gene>
    <name evidence="7" type="ORF">G6O67_004165</name>
</gene>
<accession>A0A8H4LY77</accession>
<evidence type="ECO:0000313" key="8">
    <source>
        <dbReference type="Proteomes" id="UP000557566"/>
    </source>
</evidence>
<dbReference type="InterPro" id="IPR038213">
    <property type="entry name" value="IFI6/IFI27-like_sf"/>
</dbReference>
<evidence type="ECO:0000313" key="7">
    <source>
        <dbReference type="EMBL" id="KAF4507694.1"/>
    </source>
</evidence>
<keyword evidence="3 6" id="KW-0812">Transmembrane</keyword>
<comment type="caution">
    <text evidence="7">The sequence shown here is derived from an EMBL/GenBank/DDBJ whole genome shotgun (WGS) entry which is preliminary data.</text>
</comment>
<evidence type="ECO:0000256" key="5">
    <source>
        <dbReference type="ARBA" id="ARBA00023136"/>
    </source>
</evidence>
<protein>
    <submittedName>
        <fullName evidence="7">Uncharacterized protein</fullName>
    </submittedName>
</protein>
<dbReference type="GO" id="GO:0016020">
    <property type="term" value="C:membrane"/>
    <property type="evidence" value="ECO:0007669"/>
    <property type="project" value="UniProtKB-SubCell"/>
</dbReference>
<keyword evidence="4 6" id="KW-1133">Transmembrane helix</keyword>
<proteinExistence type="inferred from homology"/>
<dbReference type="EMBL" id="JAAVMX010000005">
    <property type="protein sequence ID" value="KAF4507694.1"/>
    <property type="molecule type" value="Genomic_DNA"/>
</dbReference>
<comment type="similarity">
    <text evidence="2">Belongs to the IFI6/IFI27 family.</text>
</comment>